<comment type="caution">
    <text evidence="1">The sequence shown here is derived from an EMBL/GenBank/DDBJ whole genome shotgun (WGS) entry which is preliminary data.</text>
</comment>
<proteinExistence type="predicted"/>
<sequence length="35" mass="4026">MENENIELQQEEKILSDKLLAENLDEEVGLDDLPV</sequence>
<evidence type="ECO:0000313" key="1">
    <source>
        <dbReference type="EMBL" id="KKU12461.1"/>
    </source>
</evidence>
<dbReference type="AlphaFoldDB" id="A0A837IK75"/>
<evidence type="ECO:0000313" key="2">
    <source>
        <dbReference type="Proteomes" id="UP000034909"/>
    </source>
</evidence>
<dbReference type="Proteomes" id="UP000034909">
    <property type="component" value="Unassembled WGS sequence"/>
</dbReference>
<reference evidence="1 2" key="1">
    <citation type="journal article" date="2015" name="Nature">
        <title>rRNA introns, odd ribosomes, and small enigmatic genomes across a large radiation of phyla.</title>
        <authorList>
            <person name="Brown C.T."/>
            <person name="Hug L.A."/>
            <person name="Thomas B.C."/>
            <person name="Sharon I."/>
            <person name="Castelle C.J."/>
            <person name="Singh A."/>
            <person name="Wilkins M.J."/>
            <person name="Williams K.H."/>
            <person name="Banfield J.F."/>
        </authorList>
    </citation>
    <scope>NUCLEOTIDE SEQUENCE [LARGE SCALE GENOMIC DNA]</scope>
</reference>
<gene>
    <name evidence="1" type="ORF">UX18_C0023G0006</name>
</gene>
<organism evidence="1 2">
    <name type="scientific">Candidatus Azambacteria bacterium GW2011_GWC2_45_7b</name>
    <dbReference type="NCBI Taxonomy" id="1618621"/>
    <lineage>
        <taxon>Bacteria</taxon>
        <taxon>Candidatus Azamiibacteriota</taxon>
    </lineage>
</organism>
<dbReference type="EMBL" id="LCLF01000023">
    <property type="protein sequence ID" value="KKU12461.1"/>
    <property type="molecule type" value="Genomic_DNA"/>
</dbReference>
<name>A0A837IK75_9BACT</name>
<accession>A0A837IK75</accession>
<protein>
    <submittedName>
        <fullName evidence="1">Uncharacterized protein</fullName>
    </submittedName>
</protein>